<dbReference type="Proteomes" id="UP000076088">
    <property type="component" value="Plasmid unnamed2"/>
</dbReference>
<keyword evidence="4" id="KW-1185">Reference proteome</keyword>
<accession>A0AAC9B047</accession>
<evidence type="ECO:0000313" key="4">
    <source>
        <dbReference type="Proteomes" id="UP000076088"/>
    </source>
</evidence>
<dbReference type="PANTHER" id="PTHR35004:SF7">
    <property type="entry name" value="INTEGRASE PROTEIN"/>
    <property type="match status" value="1"/>
</dbReference>
<dbReference type="PANTHER" id="PTHR35004">
    <property type="entry name" value="TRANSPOSASE RV3428C-RELATED"/>
    <property type="match status" value="1"/>
</dbReference>
<geneLocation type="plasmid" evidence="3 4">
    <name>unnamed2</name>
</geneLocation>
<evidence type="ECO:0000256" key="1">
    <source>
        <dbReference type="SAM" id="MobiDB-lite"/>
    </source>
</evidence>
<proteinExistence type="predicted"/>
<dbReference type="GO" id="GO:0015074">
    <property type="term" value="P:DNA integration"/>
    <property type="evidence" value="ECO:0007669"/>
    <property type="project" value="InterPro"/>
</dbReference>
<evidence type="ECO:0000313" key="3">
    <source>
        <dbReference type="EMBL" id="AMU92919.1"/>
    </source>
</evidence>
<evidence type="ECO:0000259" key="2">
    <source>
        <dbReference type="PROSITE" id="PS50994"/>
    </source>
</evidence>
<dbReference type="InterPro" id="IPR001584">
    <property type="entry name" value="Integrase_cat-core"/>
</dbReference>
<dbReference type="GO" id="GO:0003676">
    <property type="term" value="F:nucleic acid binding"/>
    <property type="evidence" value="ECO:0007669"/>
    <property type="project" value="InterPro"/>
</dbReference>
<dbReference type="InterPro" id="IPR036397">
    <property type="entry name" value="RNaseH_sf"/>
</dbReference>
<dbReference type="AlphaFoldDB" id="A0AAC9B047"/>
<organism evidence="3 4">
    <name type="scientific">Sphingopyxis macrogoltabida</name>
    <name type="common">Sphingomonas macrogoltabidus</name>
    <dbReference type="NCBI Taxonomy" id="33050"/>
    <lineage>
        <taxon>Bacteria</taxon>
        <taxon>Pseudomonadati</taxon>
        <taxon>Pseudomonadota</taxon>
        <taxon>Alphaproteobacteria</taxon>
        <taxon>Sphingomonadales</taxon>
        <taxon>Sphingomonadaceae</taxon>
        <taxon>Sphingopyxis</taxon>
    </lineage>
</organism>
<dbReference type="RefSeq" id="WP_054735573.1">
    <property type="nucleotide sequence ID" value="NZ_CP009431.1"/>
</dbReference>
<feature type="domain" description="Integrase catalytic" evidence="2">
    <location>
        <begin position="163"/>
        <end position="367"/>
    </location>
</feature>
<dbReference type="KEGG" id="smaz:LH19_28280"/>
<reference evidence="4" key="1">
    <citation type="submission" date="2015-11" db="EMBL/GenBank/DDBJ databases">
        <title>Complete genome sequence of a polyethylene-glycol degrader Sphingopyxis macrogoltabida 203N (NBRC 111659).</title>
        <authorList>
            <person name="Yoshiyuki O."/>
            <person name="Shouta N."/>
            <person name="Nagata Y."/>
            <person name="Numata M."/>
            <person name="Tsuchikane K."/>
            <person name="Hosoyama A."/>
            <person name="Yamazoe A."/>
            <person name="Tsuda M."/>
            <person name="Fujita N."/>
            <person name="Kawai F."/>
        </authorList>
    </citation>
    <scope>NUCLEOTIDE SEQUENCE [LARGE SCALE GENOMIC DNA]</scope>
    <source>
        <strain evidence="4">203N</strain>
        <plasmid evidence="4">unnamed2</plasmid>
    </source>
</reference>
<name>A0AAC9B047_SPHMC</name>
<gene>
    <name evidence="3" type="ORF">ATM17_40280</name>
</gene>
<protein>
    <submittedName>
        <fullName evidence="3">Transposase</fullName>
    </submittedName>
</protein>
<dbReference type="InterPro" id="IPR012337">
    <property type="entry name" value="RNaseH-like_sf"/>
</dbReference>
<dbReference type="SUPFAM" id="SSF53098">
    <property type="entry name" value="Ribonuclease H-like"/>
    <property type="match status" value="1"/>
</dbReference>
<reference evidence="3 4" key="2">
    <citation type="journal article" date="2016" name="Genome Announc.">
        <title>Complete Genome Sequence of Sphingopyxis macrogoltabida Strain 203N (NBRC 111659), a Polyethylene Glycol Degrader.</title>
        <authorList>
            <person name="Ohtsubo Y."/>
            <person name="Nonoyama S."/>
            <person name="Nagata Y."/>
            <person name="Numata M."/>
            <person name="Tsuchikane K."/>
            <person name="Hosoyama A."/>
            <person name="Yamazoe A."/>
            <person name="Tsuda M."/>
            <person name="Fujita N."/>
            <person name="Kawai F."/>
        </authorList>
    </citation>
    <scope>NUCLEOTIDE SEQUENCE [LARGE SCALE GENOMIC DNA]</scope>
    <source>
        <strain evidence="3 4">203N</strain>
    </source>
</reference>
<dbReference type="InterPro" id="IPR015378">
    <property type="entry name" value="Transposase-like_Mu_C"/>
</dbReference>
<keyword evidence="3" id="KW-0614">Plasmid</keyword>
<dbReference type="PROSITE" id="PS50994">
    <property type="entry name" value="INTEGRASE"/>
    <property type="match status" value="1"/>
</dbReference>
<dbReference type="EMBL" id="CP013346">
    <property type="protein sequence ID" value="AMU92919.1"/>
    <property type="molecule type" value="Genomic_DNA"/>
</dbReference>
<dbReference type="Gene3D" id="3.30.420.10">
    <property type="entry name" value="Ribonuclease H-like superfamily/Ribonuclease H"/>
    <property type="match status" value="1"/>
</dbReference>
<sequence>MAEAASDLSLVPGPSWQEAERRAAVLRPLAALPACPREQVRAAAVVLGVSERQVYRLLRKCREGGGTVTTLVSSGSDGGRGKRRIEERREALIRDAVAELYLTPQRLSAEKIVVEVRRRARDQHVRPPSASTVRRRIAALSQEERRRRGDVAVPEAVLGSTVTAQAPLDVVQIDHTPVDLILVDPIERRPIGRPWVTVAIDVFSRCIAGLLVTLEAPSATSVGLCLAHVASDKRSWLTAIGVDADWPVMGRPRQIGVDNAAEFHSEALERGCAQHDITIDWRPFGRPQVGGVVERVIGTLMELVHGLPGTTFSNVMQRGRYDSDKAACLTLAELERWLAVAIAKLYHLRPHAGLDGEAPLQRYQEGVRALATEGLAPPSPRDPRAFLIDFLPVVRRTLRRDGVVIDHIHYFSDALKPWIERDGPPRRILIRRDPRDLSRIYVHDPDDGGYLEVGYRELSRPPVSLWEHRLARSRLRRQRQSEIDEGILFAGIEEMREIEVQARTATRTTRRNQARRLGLRVITDPAPRLSEPASPWPVRAVDGTASSEPFDVEEW</sequence>
<dbReference type="Pfam" id="PF09299">
    <property type="entry name" value="Mu-transpos_C"/>
    <property type="match status" value="1"/>
</dbReference>
<feature type="region of interest" description="Disordered" evidence="1">
    <location>
        <begin position="526"/>
        <end position="555"/>
    </location>
</feature>